<organism evidence="1 2">
    <name type="scientific">Clathrus columnatus</name>
    <dbReference type="NCBI Taxonomy" id="1419009"/>
    <lineage>
        <taxon>Eukaryota</taxon>
        <taxon>Fungi</taxon>
        <taxon>Dikarya</taxon>
        <taxon>Basidiomycota</taxon>
        <taxon>Agaricomycotina</taxon>
        <taxon>Agaricomycetes</taxon>
        <taxon>Phallomycetidae</taxon>
        <taxon>Phallales</taxon>
        <taxon>Clathraceae</taxon>
        <taxon>Clathrus</taxon>
    </lineage>
</organism>
<evidence type="ECO:0000313" key="1">
    <source>
        <dbReference type="EMBL" id="GJJ11595.1"/>
    </source>
</evidence>
<sequence length="239" mass="27001">MLAGIMRGLQFDSRALGNVDFWIEECIPPRDRLATHFHQSKRVIHLKTTIQQKNILAKDIEIQNLYEKAQELQCSIIFGAEVVKRTLDSSKNPEKAQKHLRKCDQQLQDINTRLKTLIPQGSGLISLTGLQGPEELYDQRLLDAKTPTNLVLNNSPPPLASNLHTGQQMVVPGYYGPMYPPSYNVSSPPSSYFGFGDITQNSNITPAIMFNSAWHPAPIQTYYSHPQADNQYFYHPGTY</sequence>
<proteinExistence type="predicted"/>
<dbReference type="Proteomes" id="UP001050691">
    <property type="component" value="Unassembled WGS sequence"/>
</dbReference>
<evidence type="ECO:0000313" key="2">
    <source>
        <dbReference type="Proteomes" id="UP001050691"/>
    </source>
</evidence>
<reference evidence="1" key="1">
    <citation type="submission" date="2021-10" db="EMBL/GenBank/DDBJ databases">
        <title>De novo Genome Assembly of Clathrus columnatus (Basidiomycota, Fungi) Using Illumina and Nanopore Sequence Data.</title>
        <authorList>
            <person name="Ogiso-Tanaka E."/>
            <person name="Itagaki H."/>
            <person name="Hosoya T."/>
            <person name="Hosaka K."/>
        </authorList>
    </citation>
    <scope>NUCLEOTIDE SEQUENCE</scope>
    <source>
        <strain evidence="1">MO-923</strain>
    </source>
</reference>
<keyword evidence="2" id="KW-1185">Reference proteome</keyword>
<protein>
    <submittedName>
        <fullName evidence="1">Uncharacterized protein</fullName>
    </submittedName>
</protein>
<accession>A0AAV5AB76</accession>
<dbReference type="AlphaFoldDB" id="A0AAV5AB76"/>
<dbReference type="EMBL" id="BPWL01000006">
    <property type="protein sequence ID" value="GJJ11595.1"/>
    <property type="molecule type" value="Genomic_DNA"/>
</dbReference>
<name>A0AAV5AB76_9AGAM</name>
<gene>
    <name evidence="1" type="ORF">Clacol_005830</name>
</gene>
<comment type="caution">
    <text evidence="1">The sequence shown here is derived from an EMBL/GenBank/DDBJ whole genome shotgun (WGS) entry which is preliminary data.</text>
</comment>